<protein>
    <submittedName>
        <fullName evidence="1">Uncharacterized protein</fullName>
    </submittedName>
</protein>
<accession>B9BQH8</accession>
<evidence type="ECO:0000313" key="2">
    <source>
        <dbReference type="Proteomes" id="UP000004535"/>
    </source>
</evidence>
<sequence>MLQFFIDHIDLKELGDDELEFLAGGSEEAANDAVRLSRIVSGIGCLISEEQMSDTLGSGALQGDDLPQLMWFVSNQIEAIGKMAWIGSEADYELRRRALEAAVSKKGASRG</sequence>
<name>B9BQH8_9BURK</name>
<dbReference type="AlphaFoldDB" id="B9BQH8"/>
<dbReference type="EMBL" id="ACFC01000005">
    <property type="protein sequence ID" value="EEE06873.1"/>
    <property type="molecule type" value="Genomic_DNA"/>
</dbReference>
<evidence type="ECO:0000313" key="1">
    <source>
        <dbReference type="EMBL" id="EEE06873.1"/>
    </source>
</evidence>
<reference evidence="1 2" key="1">
    <citation type="journal article" date="2012" name="J. Bacteriol.">
        <title>Draft Genome Sequence Determination for Cystic Fibrosis and Chronic Granulomatous Disease Burkholderia multivorans Isolates.</title>
        <authorList>
            <person name="Varga J.J."/>
            <person name="Losada L."/>
            <person name="Zelazny A.M."/>
            <person name="Brinkac L."/>
            <person name="Harkins D."/>
            <person name="Radune D."/>
            <person name="Hostetler J."/>
            <person name="Sampaio E.P."/>
            <person name="Ronning C.M."/>
            <person name="Nierman W.C."/>
            <person name="Greenberg D.E."/>
            <person name="Holland S.M."/>
            <person name="Goldberg J.B."/>
        </authorList>
    </citation>
    <scope>NUCLEOTIDE SEQUENCE [LARGE SCALE GENOMIC DNA]</scope>
    <source>
        <strain evidence="1 2">CGD2</strain>
    </source>
</reference>
<organism evidence="1 2">
    <name type="scientific">Burkholderia multivorans CGD2</name>
    <dbReference type="NCBI Taxonomy" id="513052"/>
    <lineage>
        <taxon>Bacteria</taxon>
        <taxon>Pseudomonadati</taxon>
        <taxon>Pseudomonadota</taxon>
        <taxon>Betaproteobacteria</taxon>
        <taxon>Burkholderiales</taxon>
        <taxon>Burkholderiaceae</taxon>
        <taxon>Burkholderia</taxon>
        <taxon>Burkholderia cepacia complex</taxon>
    </lineage>
</organism>
<gene>
    <name evidence="1" type="ORF">BURMUCGD2_1191</name>
</gene>
<proteinExistence type="predicted"/>
<dbReference type="Proteomes" id="UP000004535">
    <property type="component" value="Unassembled WGS sequence"/>
</dbReference>
<comment type="caution">
    <text evidence="1">The sequence shown here is derived from an EMBL/GenBank/DDBJ whole genome shotgun (WGS) entry which is preliminary data.</text>
</comment>
<dbReference type="RefSeq" id="WP_006405691.1">
    <property type="nucleotide sequence ID" value="NZ_ACFC01000005.1"/>
</dbReference>